<dbReference type="PANTHER" id="PTHR43022:SF1">
    <property type="entry name" value="PROTEIN SMF"/>
    <property type="match status" value="1"/>
</dbReference>
<protein>
    <submittedName>
        <fullName evidence="4">DNA-protecting protein DprA</fullName>
    </submittedName>
</protein>
<evidence type="ECO:0000256" key="1">
    <source>
        <dbReference type="ARBA" id="ARBA00006525"/>
    </source>
</evidence>
<evidence type="ECO:0000259" key="2">
    <source>
        <dbReference type="Pfam" id="PF02481"/>
    </source>
</evidence>
<feature type="domain" description="DprA winged helix" evidence="3">
    <location>
        <begin position="302"/>
        <end position="354"/>
    </location>
</feature>
<dbReference type="NCBIfam" id="TIGR00732">
    <property type="entry name" value="dprA"/>
    <property type="match status" value="1"/>
</dbReference>
<dbReference type="InterPro" id="IPR003488">
    <property type="entry name" value="DprA"/>
</dbReference>
<reference evidence="5" key="1">
    <citation type="submission" date="2017-09" db="EMBL/GenBank/DDBJ databases">
        <title>Depth-based differentiation of microbial function through sediment-hosted aquifers and enrichment of novel symbionts in the deep terrestrial subsurface.</title>
        <authorList>
            <person name="Probst A.J."/>
            <person name="Ladd B."/>
            <person name="Jarett J.K."/>
            <person name="Geller-Mcgrath D.E."/>
            <person name="Sieber C.M.K."/>
            <person name="Emerson J.B."/>
            <person name="Anantharaman K."/>
            <person name="Thomas B.C."/>
            <person name="Malmstrom R."/>
            <person name="Stieglmeier M."/>
            <person name="Klingl A."/>
            <person name="Woyke T."/>
            <person name="Ryan C.M."/>
            <person name="Banfield J.F."/>
        </authorList>
    </citation>
    <scope>NUCLEOTIDE SEQUENCE [LARGE SCALE GENOMIC DNA]</scope>
</reference>
<organism evidence="4 5">
    <name type="scientific">Candidatus Shapirobacteria bacterium CG08_land_8_20_14_0_20_39_18</name>
    <dbReference type="NCBI Taxonomy" id="1974883"/>
    <lineage>
        <taxon>Bacteria</taxon>
        <taxon>Candidatus Shapironibacteriota</taxon>
    </lineage>
</organism>
<dbReference type="InterPro" id="IPR057666">
    <property type="entry name" value="DrpA_SLOG"/>
</dbReference>
<dbReference type="InterPro" id="IPR041614">
    <property type="entry name" value="DprA_WH"/>
</dbReference>
<dbReference type="EMBL" id="PEYO01000012">
    <property type="protein sequence ID" value="PIU03655.1"/>
    <property type="molecule type" value="Genomic_DNA"/>
</dbReference>
<proteinExistence type="inferred from homology"/>
<dbReference type="Gene3D" id="1.10.10.10">
    <property type="entry name" value="Winged helix-like DNA-binding domain superfamily/Winged helix DNA-binding domain"/>
    <property type="match status" value="1"/>
</dbReference>
<dbReference type="Pfam" id="PF02481">
    <property type="entry name" value="DNA_processg_A"/>
    <property type="match status" value="1"/>
</dbReference>
<dbReference type="GO" id="GO:0009294">
    <property type="term" value="P:DNA-mediated transformation"/>
    <property type="evidence" value="ECO:0007669"/>
    <property type="project" value="InterPro"/>
</dbReference>
<dbReference type="InterPro" id="IPR036388">
    <property type="entry name" value="WH-like_DNA-bd_sf"/>
</dbReference>
<evidence type="ECO:0000259" key="3">
    <source>
        <dbReference type="Pfam" id="PF17782"/>
    </source>
</evidence>
<dbReference type="Pfam" id="PF17782">
    <property type="entry name" value="WHD_DprA"/>
    <property type="match status" value="1"/>
</dbReference>
<comment type="caution">
    <text evidence="4">The sequence shown here is derived from an EMBL/GenBank/DDBJ whole genome shotgun (WGS) entry which is preliminary data.</text>
</comment>
<gene>
    <name evidence="4" type="primary">dprA</name>
    <name evidence="4" type="ORF">COT44_02075</name>
</gene>
<dbReference type="PANTHER" id="PTHR43022">
    <property type="entry name" value="PROTEIN SMF"/>
    <property type="match status" value="1"/>
</dbReference>
<name>A0A2M6XDA0_9BACT</name>
<dbReference type="Proteomes" id="UP000228996">
    <property type="component" value="Unassembled WGS sequence"/>
</dbReference>
<sequence>MTNEEKKYWIGFSCVPGIGPKKFKTLLKYFGSAEKAWKGDLREVGFKEESIRNFNNFREKFDFSSYFLRLEKLGVNSLILEDKNYPESLKQLEDAPFVIYLLGEILPSDELAIGIVGTRKITGYGKQVTESLTADLVSNGLTIVSGLAYGVDYAAHSTALEMGGRTIGVWAGGLDTVNDGFRKSLVEKILKQKQGTIISEYPLGFEPRRTTFPQRNRIISGLSLGVLVTEAAEDSGSLITAKCAVEQGRKVFAVPGPITSSLSAGTAKLLKEKAILVYNVKDILDEINIAVREKGLAAREILPENENEEKILASLKNENRNIDEIAKITRIEISQLSGIMAILELKGIVVNLGGSVFGLGR</sequence>
<evidence type="ECO:0000313" key="5">
    <source>
        <dbReference type="Proteomes" id="UP000228996"/>
    </source>
</evidence>
<dbReference type="AlphaFoldDB" id="A0A2M6XDA0"/>
<comment type="similarity">
    <text evidence="1">Belongs to the DprA/Smf family.</text>
</comment>
<evidence type="ECO:0000313" key="4">
    <source>
        <dbReference type="EMBL" id="PIU03655.1"/>
    </source>
</evidence>
<dbReference type="SUPFAM" id="SSF102405">
    <property type="entry name" value="MCP/YpsA-like"/>
    <property type="match status" value="1"/>
</dbReference>
<feature type="domain" description="Smf/DprA SLOG" evidence="2">
    <location>
        <begin position="78"/>
        <end position="287"/>
    </location>
</feature>
<dbReference type="Gene3D" id="3.40.50.450">
    <property type="match status" value="1"/>
</dbReference>
<accession>A0A2M6XDA0</accession>